<organism evidence="1 2">
    <name type="scientific">Vespula pensylvanica</name>
    <name type="common">Western yellow jacket</name>
    <name type="synonym">Wasp</name>
    <dbReference type="NCBI Taxonomy" id="30213"/>
    <lineage>
        <taxon>Eukaryota</taxon>
        <taxon>Metazoa</taxon>
        <taxon>Ecdysozoa</taxon>
        <taxon>Arthropoda</taxon>
        <taxon>Hexapoda</taxon>
        <taxon>Insecta</taxon>
        <taxon>Pterygota</taxon>
        <taxon>Neoptera</taxon>
        <taxon>Endopterygota</taxon>
        <taxon>Hymenoptera</taxon>
        <taxon>Apocrita</taxon>
        <taxon>Aculeata</taxon>
        <taxon>Vespoidea</taxon>
        <taxon>Vespidae</taxon>
        <taxon>Vespinae</taxon>
        <taxon>Vespula</taxon>
    </lineage>
</organism>
<evidence type="ECO:0000313" key="1">
    <source>
        <dbReference type="EMBL" id="KAF7434829.1"/>
    </source>
</evidence>
<dbReference type="EMBL" id="JACSDY010000002">
    <property type="protein sequence ID" value="KAF7434829.1"/>
    <property type="molecule type" value="Genomic_DNA"/>
</dbReference>
<comment type="caution">
    <text evidence="1">The sequence shown here is derived from an EMBL/GenBank/DDBJ whole genome shotgun (WGS) entry which is preliminary data.</text>
</comment>
<sequence length="181" mass="20527">MAPAMADRTSKDKMRNFKAEPDNAIIVFRESARHAFSLTGPPRDSVLFFFGRLTRRFQKDAIPMYISVLIVLTLERLHQGSMLKMWIHPMNSTELNRRHVGEQSGLSECFGLEARRKLVAVACARSVALVEGVRKCICTLFARYDPRFSAELECSVNARDGPVARSEPSQPVSTEFFRGRF</sequence>
<proteinExistence type="predicted"/>
<protein>
    <submittedName>
        <fullName evidence="1">Uncharacterized protein</fullName>
    </submittedName>
</protein>
<keyword evidence="2" id="KW-1185">Reference proteome</keyword>
<dbReference type="AlphaFoldDB" id="A0A834UEB4"/>
<accession>A0A834UEB4</accession>
<reference evidence="1" key="1">
    <citation type="journal article" date="2020" name="G3 (Bethesda)">
        <title>High-Quality Assemblies for Three Invasive Social Wasps from the &lt;i&gt;Vespula&lt;/i&gt; Genus.</title>
        <authorList>
            <person name="Harrop T.W.R."/>
            <person name="Guhlin J."/>
            <person name="McLaughlin G.M."/>
            <person name="Permina E."/>
            <person name="Stockwell P."/>
            <person name="Gilligan J."/>
            <person name="Le Lec M.F."/>
            <person name="Gruber M.A.M."/>
            <person name="Quinn O."/>
            <person name="Lovegrove M."/>
            <person name="Duncan E.J."/>
            <person name="Remnant E.J."/>
            <person name="Van Eeckhoven J."/>
            <person name="Graham B."/>
            <person name="Knapp R.A."/>
            <person name="Langford K.W."/>
            <person name="Kronenberg Z."/>
            <person name="Press M.O."/>
            <person name="Eacker S.M."/>
            <person name="Wilson-Rankin E.E."/>
            <person name="Purcell J."/>
            <person name="Lester P.J."/>
            <person name="Dearden P.K."/>
        </authorList>
    </citation>
    <scope>NUCLEOTIDE SEQUENCE</scope>
    <source>
        <strain evidence="1">Volc-1</strain>
    </source>
</reference>
<name>A0A834UEB4_VESPE</name>
<gene>
    <name evidence="1" type="ORF">H0235_003020</name>
</gene>
<dbReference type="Proteomes" id="UP000600918">
    <property type="component" value="Unassembled WGS sequence"/>
</dbReference>
<evidence type="ECO:0000313" key="2">
    <source>
        <dbReference type="Proteomes" id="UP000600918"/>
    </source>
</evidence>